<dbReference type="AlphaFoldDB" id="A0A916NAM2"/>
<dbReference type="EMBL" id="OU015584">
    <property type="protein sequence ID" value="CAG5080981.1"/>
    <property type="molecule type" value="Genomic_DNA"/>
</dbReference>
<evidence type="ECO:0000313" key="1">
    <source>
        <dbReference type="EMBL" id="CAG5080981.1"/>
    </source>
</evidence>
<protein>
    <submittedName>
        <fullName evidence="1">Uncharacterized protein</fullName>
    </submittedName>
</protein>
<proteinExistence type="predicted"/>
<keyword evidence="2" id="KW-1185">Reference proteome</keyword>
<organism evidence="1 2">
    <name type="scientific">Parvicella tangerina</name>
    <dbReference type="NCBI Taxonomy" id="2829795"/>
    <lineage>
        <taxon>Bacteria</taxon>
        <taxon>Pseudomonadati</taxon>
        <taxon>Bacteroidota</taxon>
        <taxon>Flavobacteriia</taxon>
        <taxon>Flavobacteriales</taxon>
        <taxon>Parvicellaceae</taxon>
        <taxon>Parvicella</taxon>
    </lineage>
</organism>
<evidence type="ECO:0000313" key="2">
    <source>
        <dbReference type="Proteomes" id="UP000683507"/>
    </source>
</evidence>
<name>A0A916NAM2_9FLAO</name>
<accession>A0A916NAM2</accession>
<sequence length="220" mass="24884">MKFYRILSLPVLLGLVSIQAGYAQFGGGVSVGYFRTNYFFNANHNGVVSILGDYSFSDKWTIEIGESFVRHQGLETTVTGFSQDTTVSPSMIFIRSMIKIPQFIIYARVNRYFGKNKSWYGSVGTDFVTQIAWFSVGKYDKDIYEISPYFDRKDVYFHGNLKLSLGKTFKIGKVNLFAETQVGIPFAKIKNTIDVARGLPDDPLAYVLNRYCSLNMGVKI</sequence>
<gene>
    <name evidence="1" type="ORF">CRYO30217_01503</name>
</gene>
<dbReference type="RefSeq" id="WP_258541704.1">
    <property type="nucleotide sequence ID" value="NZ_OU015584.1"/>
</dbReference>
<dbReference type="KEGG" id="ptan:CRYO30217_01503"/>
<dbReference type="Proteomes" id="UP000683507">
    <property type="component" value="Chromosome"/>
</dbReference>
<reference evidence="1" key="1">
    <citation type="submission" date="2021-04" db="EMBL/GenBank/DDBJ databases">
        <authorList>
            <person name="Rodrigo-Torres L."/>
            <person name="Arahal R. D."/>
            <person name="Lucena T."/>
        </authorList>
    </citation>
    <scope>NUCLEOTIDE SEQUENCE</scope>
    <source>
        <strain evidence="1">AS29M-1</strain>
    </source>
</reference>